<dbReference type="PROSITE" id="PS51257">
    <property type="entry name" value="PROKAR_LIPOPROTEIN"/>
    <property type="match status" value="1"/>
</dbReference>
<dbReference type="GO" id="GO:0016020">
    <property type="term" value="C:membrane"/>
    <property type="evidence" value="ECO:0007669"/>
    <property type="project" value="InterPro"/>
</dbReference>
<gene>
    <name evidence="2" type="ORF">ANCCAN_24731</name>
</gene>
<keyword evidence="3" id="KW-1185">Reference proteome</keyword>
<keyword evidence="1" id="KW-1133">Transmembrane helix</keyword>
<feature type="transmembrane region" description="Helical" evidence="1">
    <location>
        <begin position="98"/>
        <end position="126"/>
    </location>
</feature>
<dbReference type="EMBL" id="JOJR01001911">
    <property type="protein sequence ID" value="RCN29511.1"/>
    <property type="molecule type" value="Genomic_DNA"/>
</dbReference>
<dbReference type="OrthoDB" id="5803795at2759"/>
<evidence type="ECO:0000313" key="2">
    <source>
        <dbReference type="EMBL" id="RCN29511.1"/>
    </source>
</evidence>
<evidence type="ECO:0000313" key="3">
    <source>
        <dbReference type="Proteomes" id="UP000252519"/>
    </source>
</evidence>
<protein>
    <recommendedName>
        <fullName evidence="4">Clc-like protein</fullName>
    </recommendedName>
</protein>
<sequence>MSVASKSRFIFLIASSLLALVAVAIISSCLFSVSFRYITDHEHLKGTRYYGLIRYCFESELGSYGSDDSNADVCYLRTAAPKYATKIEYKTQYGEFELATLILLSCAIASSLLAICFAICTIFTPFGALAHSVMLLVATICSISAFIVYTYFNELKDNQNETVNGNIIRYHFGWAYYWSGGAAACLFVSFVCSLFASACVLVHKQQKDKIDTVVL</sequence>
<feature type="transmembrane region" description="Helical" evidence="1">
    <location>
        <begin position="176"/>
        <end position="202"/>
    </location>
</feature>
<dbReference type="AlphaFoldDB" id="A0A368FBF0"/>
<organism evidence="2 3">
    <name type="scientific">Ancylostoma caninum</name>
    <name type="common">Dog hookworm</name>
    <dbReference type="NCBI Taxonomy" id="29170"/>
    <lineage>
        <taxon>Eukaryota</taxon>
        <taxon>Metazoa</taxon>
        <taxon>Ecdysozoa</taxon>
        <taxon>Nematoda</taxon>
        <taxon>Chromadorea</taxon>
        <taxon>Rhabditida</taxon>
        <taxon>Rhabditina</taxon>
        <taxon>Rhabditomorpha</taxon>
        <taxon>Strongyloidea</taxon>
        <taxon>Ancylostomatidae</taxon>
        <taxon>Ancylostomatinae</taxon>
        <taxon>Ancylostoma</taxon>
    </lineage>
</organism>
<evidence type="ECO:0000256" key="1">
    <source>
        <dbReference type="SAM" id="Phobius"/>
    </source>
</evidence>
<accession>A0A368FBF0</accession>
<name>A0A368FBF0_ANCCA</name>
<reference evidence="2 3" key="1">
    <citation type="submission" date="2014-10" db="EMBL/GenBank/DDBJ databases">
        <title>Draft genome of the hookworm Ancylostoma caninum.</title>
        <authorList>
            <person name="Mitreva M."/>
        </authorList>
    </citation>
    <scope>NUCLEOTIDE SEQUENCE [LARGE SCALE GENOMIC DNA]</scope>
    <source>
        <strain evidence="2 3">Baltimore</strain>
    </source>
</reference>
<comment type="caution">
    <text evidence="2">The sequence shown here is derived from an EMBL/GenBank/DDBJ whole genome shotgun (WGS) entry which is preliminary data.</text>
</comment>
<dbReference type="Proteomes" id="UP000252519">
    <property type="component" value="Unassembled WGS sequence"/>
</dbReference>
<feature type="transmembrane region" description="Helical" evidence="1">
    <location>
        <begin position="9"/>
        <end position="35"/>
    </location>
</feature>
<dbReference type="InterPro" id="IPR010761">
    <property type="entry name" value="Clc_prot-like"/>
</dbReference>
<feature type="transmembrane region" description="Helical" evidence="1">
    <location>
        <begin position="133"/>
        <end position="152"/>
    </location>
</feature>
<keyword evidence="1" id="KW-0812">Transmembrane</keyword>
<dbReference type="Gene3D" id="1.20.140.150">
    <property type="match status" value="1"/>
</dbReference>
<dbReference type="Pfam" id="PF07062">
    <property type="entry name" value="Clc-like"/>
    <property type="match status" value="1"/>
</dbReference>
<proteinExistence type="predicted"/>
<evidence type="ECO:0008006" key="4">
    <source>
        <dbReference type="Google" id="ProtNLM"/>
    </source>
</evidence>
<keyword evidence="1" id="KW-0472">Membrane</keyword>